<accession>A0A344UFZ2</accession>
<dbReference type="EMBL" id="JBDXMI010000001">
    <property type="protein sequence ID" value="MEO9386599.1"/>
    <property type="molecule type" value="Genomic_DNA"/>
</dbReference>
<feature type="compositionally biased region" description="Low complexity" evidence="10">
    <location>
        <begin position="40"/>
        <end position="49"/>
    </location>
</feature>
<sequence length="257" mass="28637">MPDHTLENGDSPELEALFDSISIQQQETQPVEETPPPQAAAPATGETAPRMFSSETSPSTMYEHIGQMTRKMHDALRDLGYDKSLEKVAETIPDAKDRLAYIATLTENSAERVLNATDIAKPFQDKLESQAMALSERWEKLYANLLGVEEFKALAEETRQYLKDVPNQTQATNTQLLEIVMAQDFQDLTGQVIKKMMGMVKILETELVSFLIEFSPDEKKGELNTSLLNGPVINPEGQTDVVTSQQQVDDLLESLGF</sequence>
<proteinExistence type="inferred from homology"/>
<dbReference type="PANTHER" id="PTHR43693">
    <property type="entry name" value="PROTEIN PHOSPHATASE CHEZ"/>
    <property type="match status" value="1"/>
</dbReference>
<dbReference type="KEGG" id="chri:DK842_02190"/>
<dbReference type="Proteomes" id="UP001462502">
    <property type="component" value="Unassembled WGS sequence"/>
</dbReference>
<evidence type="ECO:0000256" key="10">
    <source>
        <dbReference type="SAM" id="MobiDB-lite"/>
    </source>
</evidence>
<feature type="region of interest" description="Disordered" evidence="10">
    <location>
        <begin position="19"/>
        <end position="57"/>
    </location>
</feature>
<dbReference type="KEGG" id="chrb:DK843_07670"/>
<dbReference type="GO" id="GO:0006935">
    <property type="term" value="P:chemotaxis"/>
    <property type="evidence" value="ECO:0007669"/>
    <property type="project" value="UniProtKB-KW"/>
</dbReference>
<reference evidence="12 14" key="2">
    <citation type="submission" date="2024-05" db="EMBL/GenBank/DDBJ databases">
        <authorList>
            <person name="De Oliveira J.P."/>
            <person name="Noriler S.A."/>
            <person name="De Oliveira A.G."/>
            <person name="Sipoli D.S."/>
        </authorList>
    </citation>
    <scope>NUCLEOTIDE SEQUENCE [LARGE SCALE GENOMIC DNA]</scope>
    <source>
        <strain evidence="12 14">LABIM192</strain>
    </source>
</reference>
<dbReference type="InterPro" id="IPR050992">
    <property type="entry name" value="CheZ_family_phosphatases"/>
</dbReference>
<dbReference type="GO" id="GO:0050920">
    <property type="term" value="P:regulation of chemotaxis"/>
    <property type="evidence" value="ECO:0007669"/>
    <property type="project" value="InterPro"/>
</dbReference>
<evidence type="ECO:0000313" key="11">
    <source>
        <dbReference type="EMBL" id="AXE34190.1"/>
    </source>
</evidence>
<evidence type="ECO:0000256" key="4">
    <source>
        <dbReference type="ARBA" id="ARBA00022490"/>
    </source>
</evidence>
<gene>
    <name evidence="12" type="primary">cheZ</name>
    <name evidence="12" type="ORF">ABI908_21100</name>
    <name evidence="11" type="ORF">DK843_07670</name>
</gene>
<evidence type="ECO:0000256" key="9">
    <source>
        <dbReference type="ARBA" id="ARBA00029599"/>
    </source>
</evidence>
<evidence type="ECO:0000256" key="7">
    <source>
        <dbReference type="ARBA" id="ARBA00022801"/>
    </source>
</evidence>
<dbReference type="NCBIfam" id="NF008368">
    <property type="entry name" value="PRK11166.1"/>
    <property type="match status" value="1"/>
</dbReference>
<evidence type="ECO:0000256" key="3">
    <source>
        <dbReference type="ARBA" id="ARBA00018484"/>
    </source>
</evidence>
<dbReference type="SUPFAM" id="SSF75708">
    <property type="entry name" value="Chemotaxis phosphatase CheZ"/>
    <property type="match status" value="1"/>
</dbReference>
<keyword evidence="8" id="KW-0904">Protein phosphatase</keyword>
<dbReference type="AlphaFoldDB" id="A0A344UFZ2"/>
<dbReference type="RefSeq" id="WP_114059892.1">
    <property type="nucleotide sequence ID" value="NZ_CP029495.1"/>
</dbReference>
<evidence type="ECO:0000256" key="5">
    <source>
        <dbReference type="ARBA" id="ARBA00022500"/>
    </source>
</evidence>
<evidence type="ECO:0000256" key="1">
    <source>
        <dbReference type="ARBA" id="ARBA00004496"/>
    </source>
</evidence>
<dbReference type="Gene3D" id="1.10.287.500">
    <property type="entry name" value="Helix hairpin bin"/>
    <property type="match status" value="1"/>
</dbReference>
<evidence type="ECO:0000256" key="2">
    <source>
        <dbReference type="ARBA" id="ARBA00005908"/>
    </source>
</evidence>
<comment type="subcellular location">
    <subcellularLocation>
        <location evidence="1">Cytoplasm</location>
    </subcellularLocation>
</comment>
<keyword evidence="5" id="KW-0145">Chemotaxis</keyword>
<comment type="similarity">
    <text evidence="2">Belongs to the CheZ family.</text>
</comment>
<dbReference type="OrthoDB" id="9773007at2"/>
<name>A0A344UFZ2_9NEIS</name>
<keyword evidence="4" id="KW-0963">Cytoplasm</keyword>
<keyword evidence="6" id="KW-0283">Flagellar rotation</keyword>
<keyword evidence="7 12" id="KW-0378">Hydrolase</keyword>
<dbReference type="GO" id="GO:0005737">
    <property type="term" value="C:cytoplasm"/>
    <property type="evidence" value="ECO:0007669"/>
    <property type="project" value="UniProtKB-SubCell"/>
</dbReference>
<dbReference type="GO" id="GO:0004721">
    <property type="term" value="F:phosphoprotein phosphatase activity"/>
    <property type="evidence" value="ECO:0007669"/>
    <property type="project" value="UniProtKB-KW"/>
</dbReference>
<evidence type="ECO:0000256" key="8">
    <source>
        <dbReference type="ARBA" id="ARBA00022912"/>
    </source>
</evidence>
<dbReference type="InterPro" id="IPR007439">
    <property type="entry name" value="Chemotax_Pase_CheZ"/>
</dbReference>
<protein>
    <recommendedName>
        <fullName evidence="3">Protein phosphatase CheZ</fullName>
    </recommendedName>
    <alternativeName>
        <fullName evidence="9">Chemotaxis protein CheZ</fullName>
    </alternativeName>
</protein>
<dbReference type="EMBL" id="CP029554">
    <property type="protein sequence ID" value="AXE34190.1"/>
    <property type="molecule type" value="Genomic_DNA"/>
</dbReference>
<dbReference type="GO" id="GO:0097588">
    <property type="term" value="P:archaeal or bacterial-type flagellum-dependent cell motility"/>
    <property type="evidence" value="ECO:0007669"/>
    <property type="project" value="UniProtKB-KW"/>
</dbReference>
<dbReference type="GO" id="GO:0009288">
    <property type="term" value="C:bacterial-type flagellum"/>
    <property type="evidence" value="ECO:0007669"/>
    <property type="project" value="InterPro"/>
</dbReference>
<evidence type="ECO:0000256" key="6">
    <source>
        <dbReference type="ARBA" id="ARBA00022779"/>
    </source>
</evidence>
<evidence type="ECO:0000313" key="13">
    <source>
        <dbReference type="Proteomes" id="UP000252038"/>
    </source>
</evidence>
<evidence type="ECO:0000313" key="14">
    <source>
        <dbReference type="Proteomes" id="UP001462502"/>
    </source>
</evidence>
<dbReference type="Proteomes" id="UP000252038">
    <property type="component" value="Chromosome"/>
</dbReference>
<keyword evidence="14" id="KW-1185">Reference proteome</keyword>
<evidence type="ECO:0000313" key="12">
    <source>
        <dbReference type="EMBL" id="MEO9386599.1"/>
    </source>
</evidence>
<dbReference type="Pfam" id="PF04344">
    <property type="entry name" value="CheZ"/>
    <property type="match status" value="1"/>
</dbReference>
<organism evidence="11 13">
    <name type="scientific">Chromobacterium phragmitis</name>
    <dbReference type="NCBI Taxonomy" id="2202141"/>
    <lineage>
        <taxon>Bacteria</taxon>
        <taxon>Pseudomonadati</taxon>
        <taxon>Pseudomonadota</taxon>
        <taxon>Betaproteobacteria</taxon>
        <taxon>Neisseriales</taxon>
        <taxon>Chromobacteriaceae</taxon>
        <taxon>Chromobacterium</taxon>
    </lineage>
</organism>
<dbReference type="PANTHER" id="PTHR43693:SF1">
    <property type="entry name" value="PROTEIN PHOSPHATASE CHEZ"/>
    <property type="match status" value="1"/>
</dbReference>
<reference evidence="11 13" key="1">
    <citation type="submission" date="2018-05" db="EMBL/GenBank/DDBJ databases">
        <title>Genome sequencing, assembly and analysis of the novel insecticidal bacterium, Chromobacterium phragmitis.</title>
        <authorList>
            <person name="Sparks M.E."/>
            <person name="Blackburn M.B."/>
            <person name="Gundersen-Rindal D.E."/>
        </authorList>
    </citation>
    <scope>NUCLEOTIDE SEQUENCE [LARGE SCALE GENOMIC DNA]</scope>
    <source>
        <strain evidence="11">IIBBL 274-1</strain>
    </source>
</reference>